<gene>
    <name evidence="1" type="ORF">EZV62_020424</name>
</gene>
<comment type="caution">
    <text evidence="1">The sequence shown here is derived from an EMBL/GenBank/DDBJ whole genome shotgun (WGS) entry which is preliminary data.</text>
</comment>
<name>A0A5C7HEG4_9ROSI</name>
<keyword evidence="2" id="KW-1185">Reference proteome</keyword>
<evidence type="ECO:0000313" key="2">
    <source>
        <dbReference type="Proteomes" id="UP000323000"/>
    </source>
</evidence>
<dbReference type="EMBL" id="VAHF01000009">
    <property type="protein sequence ID" value="TXG55168.1"/>
    <property type="molecule type" value="Genomic_DNA"/>
</dbReference>
<protein>
    <recommendedName>
        <fullName evidence="3">Reverse transcriptase zinc-binding domain-containing protein</fullName>
    </recommendedName>
</protein>
<evidence type="ECO:0008006" key="3">
    <source>
        <dbReference type="Google" id="ProtNLM"/>
    </source>
</evidence>
<evidence type="ECO:0000313" key="1">
    <source>
        <dbReference type="EMBL" id="TXG55168.1"/>
    </source>
</evidence>
<dbReference type="AlphaFoldDB" id="A0A5C7HEG4"/>
<reference evidence="2" key="1">
    <citation type="journal article" date="2019" name="Gigascience">
        <title>De novo genome assembly of the endangered Acer yangbiense, a plant species with extremely small populations endemic to Yunnan Province, China.</title>
        <authorList>
            <person name="Yang J."/>
            <person name="Wariss H.M."/>
            <person name="Tao L."/>
            <person name="Zhang R."/>
            <person name="Yun Q."/>
            <person name="Hollingsworth P."/>
            <person name="Dao Z."/>
            <person name="Luo G."/>
            <person name="Guo H."/>
            <person name="Ma Y."/>
            <person name="Sun W."/>
        </authorList>
    </citation>
    <scope>NUCLEOTIDE SEQUENCE [LARGE SCALE GENOMIC DNA]</scope>
    <source>
        <strain evidence="2">cv. Malutang</strain>
    </source>
</reference>
<organism evidence="1 2">
    <name type="scientific">Acer yangbiense</name>
    <dbReference type="NCBI Taxonomy" id="1000413"/>
    <lineage>
        <taxon>Eukaryota</taxon>
        <taxon>Viridiplantae</taxon>
        <taxon>Streptophyta</taxon>
        <taxon>Embryophyta</taxon>
        <taxon>Tracheophyta</taxon>
        <taxon>Spermatophyta</taxon>
        <taxon>Magnoliopsida</taxon>
        <taxon>eudicotyledons</taxon>
        <taxon>Gunneridae</taxon>
        <taxon>Pentapetalae</taxon>
        <taxon>rosids</taxon>
        <taxon>malvids</taxon>
        <taxon>Sapindales</taxon>
        <taxon>Sapindaceae</taxon>
        <taxon>Hippocastanoideae</taxon>
        <taxon>Acereae</taxon>
        <taxon>Acer</taxon>
    </lineage>
</organism>
<dbReference type="Proteomes" id="UP000323000">
    <property type="component" value="Chromosome 9"/>
</dbReference>
<proteinExistence type="predicted"/>
<accession>A0A5C7HEG4</accession>
<sequence>MLPFLLPLISQLEASSSLNSWHHFGSSRGVLPTKNLLFDRGIADSAWCPLWYGKEPPESVDHALWDCAKVRSHWESCVFYSMLLNARNMDFFDRIVWKEDMVSRFIVVSWALWVFFFVGDVDNCWDRADVDNCDNEKSTMKSVL</sequence>